<accession>A0A9W9F960</accession>
<dbReference type="GeneID" id="81394979"/>
<feature type="signal peptide" evidence="3">
    <location>
        <begin position="1"/>
        <end position="30"/>
    </location>
</feature>
<dbReference type="EMBL" id="JAPMSZ010000007">
    <property type="protein sequence ID" value="KAJ5095873.1"/>
    <property type="molecule type" value="Genomic_DNA"/>
</dbReference>
<organism evidence="4 5">
    <name type="scientific">Penicillium alfredii</name>
    <dbReference type="NCBI Taxonomy" id="1506179"/>
    <lineage>
        <taxon>Eukaryota</taxon>
        <taxon>Fungi</taxon>
        <taxon>Dikarya</taxon>
        <taxon>Ascomycota</taxon>
        <taxon>Pezizomycotina</taxon>
        <taxon>Eurotiomycetes</taxon>
        <taxon>Eurotiomycetidae</taxon>
        <taxon>Eurotiales</taxon>
        <taxon>Aspergillaceae</taxon>
        <taxon>Penicillium</taxon>
    </lineage>
</organism>
<dbReference type="RefSeq" id="XP_056511424.1">
    <property type="nucleotide sequence ID" value="XM_056655811.1"/>
</dbReference>
<feature type="region of interest" description="Disordered" evidence="1">
    <location>
        <begin position="380"/>
        <end position="402"/>
    </location>
</feature>
<evidence type="ECO:0000256" key="3">
    <source>
        <dbReference type="SAM" id="SignalP"/>
    </source>
</evidence>
<evidence type="ECO:0000313" key="4">
    <source>
        <dbReference type="EMBL" id="KAJ5095873.1"/>
    </source>
</evidence>
<feature type="transmembrane region" description="Helical" evidence="2">
    <location>
        <begin position="203"/>
        <end position="226"/>
    </location>
</feature>
<keyword evidence="2" id="KW-1133">Transmembrane helix</keyword>
<gene>
    <name evidence="4" type="ORF">NUU61_005229</name>
</gene>
<dbReference type="Proteomes" id="UP001141434">
    <property type="component" value="Unassembled WGS sequence"/>
</dbReference>
<sequence length="402" mass="42337">MARSAAGLVSGQPWPLLLLSVLVMIRPSNALNPFYLLPRSTDSCPSSYKRCGSSKLPDSFCCPSSATCISLDDASSAICCPTGANCDYISPIVCDAQQQNATLHPKNPIKTTRLDDELPECGDSCCPFGYTCQGNSTCALNRDTSSKATATLPGTSTTATASTTESTTLGATFTPVSSPSSSLSANSASGDLASQCPSFPSKAVVAGVFPGAVFGAVLALLASLCLRRRARKNEQQAHDPKSGPHWSERSSNGTLIGISNPIASDDISYRTDFLLRPGPVKRSSLGGRSTRSVLHRTGTRVRSLFSGTGNPKFDKDIPPVPAPAVTPPERQASTESIKVFSPPGAFAQSNKFLGPEPYPGTIAQPDTTFTDLMQVVGFSDGKGEPCYRVTETPQPQNNPFRD</sequence>
<evidence type="ECO:0000256" key="2">
    <source>
        <dbReference type="SAM" id="Phobius"/>
    </source>
</evidence>
<reference evidence="4" key="1">
    <citation type="submission" date="2022-11" db="EMBL/GenBank/DDBJ databases">
        <authorList>
            <person name="Petersen C."/>
        </authorList>
    </citation>
    <scope>NUCLEOTIDE SEQUENCE</scope>
    <source>
        <strain evidence="4">IBT 34128</strain>
    </source>
</reference>
<keyword evidence="5" id="KW-1185">Reference proteome</keyword>
<feature type="region of interest" description="Disordered" evidence="1">
    <location>
        <begin position="303"/>
        <end position="334"/>
    </location>
</feature>
<comment type="caution">
    <text evidence="4">The sequence shown here is derived from an EMBL/GenBank/DDBJ whole genome shotgun (WGS) entry which is preliminary data.</text>
</comment>
<protein>
    <submittedName>
        <fullName evidence="4">Uncharacterized protein</fullName>
    </submittedName>
</protein>
<dbReference type="AlphaFoldDB" id="A0A9W9F960"/>
<proteinExistence type="predicted"/>
<evidence type="ECO:0000256" key="1">
    <source>
        <dbReference type="SAM" id="MobiDB-lite"/>
    </source>
</evidence>
<keyword evidence="3" id="KW-0732">Signal</keyword>
<keyword evidence="2" id="KW-0472">Membrane</keyword>
<feature type="compositionally biased region" description="Basic and acidic residues" evidence="1">
    <location>
        <begin position="233"/>
        <end position="248"/>
    </location>
</feature>
<name>A0A9W9F960_9EURO</name>
<keyword evidence="2" id="KW-0812">Transmembrane</keyword>
<feature type="compositionally biased region" description="Polar residues" evidence="1">
    <location>
        <begin position="391"/>
        <end position="402"/>
    </location>
</feature>
<reference evidence="4" key="2">
    <citation type="journal article" date="2023" name="IMA Fungus">
        <title>Comparative genomic study of the Penicillium genus elucidates a diverse pangenome and 15 lateral gene transfer events.</title>
        <authorList>
            <person name="Petersen C."/>
            <person name="Sorensen T."/>
            <person name="Nielsen M.R."/>
            <person name="Sondergaard T.E."/>
            <person name="Sorensen J.L."/>
            <person name="Fitzpatrick D.A."/>
            <person name="Frisvad J.C."/>
            <person name="Nielsen K.L."/>
        </authorList>
    </citation>
    <scope>NUCLEOTIDE SEQUENCE</scope>
    <source>
        <strain evidence="4">IBT 34128</strain>
    </source>
</reference>
<feature type="region of interest" description="Disordered" evidence="1">
    <location>
        <begin position="233"/>
        <end position="253"/>
    </location>
</feature>
<dbReference type="OrthoDB" id="5338512at2759"/>
<feature type="chain" id="PRO_5040980452" evidence="3">
    <location>
        <begin position="31"/>
        <end position="402"/>
    </location>
</feature>
<evidence type="ECO:0000313" key="5">
    <source>
        <dbReference type="Proteomes" id="UP001141434"/>
    </source>
</evidence>